<dbReference type="EMBL" id="UHJJ01000004">
    <property type="protein sequence ID" value="SUQ13800.1"/>
    <property type="molecule type" value="Genomic_DNA"/>
</dbReference>
<dbReference type="AlphaFoldDB" id="A0A315ZYS2"/>
<dbReference type="Proteomes" id="UP000254051">
    <property type="component" value="Unassembled WGS sequence"/>
</dbReference>
<name>A0A315ZYS2_9FIRM</name>
<gene>
    <name evidence="1" type="ORF">SAMN05216529_104111</name>
</gene>
<dbReference type="OrthoDB" id="1860520at2"/>
<dbReference type="RefSeq" id="WP_109710042.1">
    <property type="nucleotide sequence ID" value="NZ_QGDS01000004.1"/>
</dbReference>
<protein>
    <submittedName>
        <fullName evidence="1">Uncharacterized protein</fullName>
    </submittedName>
</protein>
<evidence type="ECO:0000313" key="1">
    <source>
        <dbReference type="EMBL" id="SUQ13800.1"/>
    </source>
</evidence>
<accession>A0A315ZYS2</accession>
<keyword evidence="2" id="KW-1185">Reference proteome</keyword>
<organism evidence="1 2">
    <name type="scientific">Faecalicatena contorta</name>
    <dbReference type="NCBI Taxonomy" id="39482"/>
    <lineage>
        <taxon>Bacteria</taxon>
        <taxon>Bacillati</taxon>
        <taxon>Bacillota</taxon>
        <taxon>Clostridia</taxon>
        <taxon>Lachnospirales</taxon>
        <taxon>Lachnospiraceae</taxon>
        <taxon>Faecalicatena</taxon>
    </lineage>
</organism>
<sequence length="159" mass="18160">MDNNVHFGDGVLDEAKGDINSRAKELVKIAIDVVFDYLEGEVKDLPETIKRLHNSPETEQKIAELWSERLFEEGLVPKGYNSLPDNLLISNFHQEGYLDGLYAGYVLAMMALAENDAPKDIILAARDYIRPNLIGHHYDDRDEFIGQYKGEKYSWIDKT</sequence>
<evidence type="ECO:0000313" key="2">
    <source>
        <dbReference type="Proteomes" id="UP000254051"/>
    </source>
</evidence>
<proteinExistence type="predicted"/>
<reference evidence="2" key="1">
    <citation type="submission" date="2017-07" db="EMBL/GenBank/DDBJ databases">
        <authorList>
            <person name="Varghese N."/>
            <person name="Submissions S."/>
        </authorList>
    </citation>
    <scope>NUCLEOTIDE SEQUENCE [LARGE SCALE GENOMIC DNA]</scope>
    <source>
        <strain evidence="2">NLAE-zl-C134</strain>
    </source>
</reference>